<dbReference type="Gene3D" id="3.20.20.80">
    <property type="entry name" value="Glycosidases"/>
    <property type="match status" value="1"/>
</dbReference>
<dbReference type="SUPFAM" id="SSF51445">
    <property type="entry name" value="(Trans)glycosidases"/>
    <property type="match status" value="1"/>
</dbReference>
<dbReference type="PANTHER" id="PTHR43002">
    <property type="entry name" value="GLYCOGEN DEBRANCHING ENZYME"/>
    <property type="match status" value="1"/>
</dbReference>
<dbReference type="Gene3D" id="2.60.40.10">
    <property type="entry name" value="Immunoglobulins"/>
    <property type="match status" value="1"/>
</dbReference>
<protein>
    <recommendedName>
        <fullName evidence="2">Glycosyl hydrolase family 13 catalytic domain-containing protein</fullName>
    </recommendedName>
</protein>
<dbReference type="Pfam" id="PF00128">
    <property type="entry name" value="Alpha-amylase"/>
    <property type="match status" value="1"/>
</dbReference>
<dbReference type="Proteomes" id="UP000217033">
    <property type="component" value="Unassembled WGS sequence"/>
</dbReference>
<evidence type="ECO:0000259" key="2">
    <source>
        <dbReference type="SMART" id="SM00642"/>
    </source>
</evidence>
<dbReference type="CDD" id="cd11341">
    <property type="entry name" value="AmyAc_Pullulanase_LD-like"/>
    <property type="match status" value="1"/>
</dbReference>
<dbReference type="Pfam" id="PF02922">
    <property type="entry name" value="CBM_48"/>
    <property type="match status" value="1"/>
</dbReference>
<evidence type="ECO:0000313" key="3">
    <source>
        <dbReference type="EMBL" id="PAF55320.1"/>
    </source>
</evidence>
<reference evidence="3" key="1">
    <citation type="submission" date="2017-08" db="EMBL/GenBank/DDBJ databases">
        <authorList>
            <person name="Alvarez-Ponce D."/>
            <person name="Weitzman C.L."/>
            <person name="Tillett R.L."/>
            <person name="Sandmeier F.C."/>
            <person name="Tracy C.R."/>
        </authorList>
    </citation>
    <scope>NUCLEOTIDE SEQUENCE [LARGE SCALE GENOMIC DNA]</scope>
    <source>
        <strain evidence="3">PS6</strain>
    </source>
</reference>
<dbReference type="SUPFAM" id="SSF81296">
    <property type="entry name" value="E set domains"/>
    <property type="match status" value="1"/>
</dbReference>
<dbReference type="InterPro" id="IPR006047">
    <property type="entry name" value="GH13_cat_dom"/>
</dbReference>
<dbReference type="InterPro" id="IPR004193">
    <property type="entry name" value="Glyco_hydro_13_N"/>
</dbReference>
<dbReference type="RefSeq" id="WP_084231882.1">
    <property type="nucleotide sequence ID" value="NZ_FWXE01000001.1"/>
</dbReference>
<feature type="domain" description="Glycosyl hydrolase family 13 catalytic" evidence="2">
    <location>
        <begin position="175"/>
        <end position="596"/>
    </location>
</feature>
<dbReference type="InterPro" id="IPR013783">
    <property type="entry name" value="Ig-like_fold"/>
</dbReference>
<dbReference type="InterPro" id="IPR013780">
    <property type="entry name" value="Glyco_hydro_b"/>
</dbReference>
<proteinExistence type="inferred from homology"/>
<dbReference type="SMART" id="SM00642">
    <property type="entry name" value="Aamy"/>
    <property type="match status" value="1"/>
</dbReference>
<sequence length="872" mass="98084">MDTPPRVSDKLMIRYNDSDLVLTSVSKPYINDPKMHYTGTLGANLLSNNTWEVKLYAPTSTKSEIILFDKEQKEIKRLKMTKKANDLVFAINLDKANTNLESLDGLFYQFILDNNRIVLDPYAKSMASFNPAGEDKVGKAAFIDLKSSKAGVKPKALGVEIESLKGNVNKMVAYEIHVRDFTINTEIADKGTFKGFANWDEGIKHLQDLGITHVQLMPIQNYYTVDENNKTYNGNNVDSKANYNWGYDPHNYFSIEGWLASDANDPYARIKEFRELVNKLHENKIGVIVDVVYNHLFKNSILEDIVENLYFRFKGKSTPVGEPAVASESFMMQRIILESLKFFHEEMGVDGFRFDLLGFIDSATILKARELMPKAILYGEAWNFTDLDSGLSPVKGVTSFNEHKVKDLAYFNDAMRRSSKGDTGEGQAFDLGYLNGNNQNSGLLRAALIGGIKNFKQSEEKEGLLFSQIDNSENNLFADTATESLNYLAIHDGFSLWDKINLATAKLADKSDSENLQHKINLLKQAYTLLFTSQGRIVIQGGDEMGRTKALAKNDANLHRSAASDNLIILDDVKDAYENKYSENSYHSSDYTNGIRWNRLEDNFADGEFKKLKDYVKGLITLRKSFASFSLTKVEDINKHLTFFGETKTNSASLYKNFLDPKLGELKIKFINADQNARNKKWYLAGEISPSADNQNLTKFVHIDQDGNGELILNKTDLELIHKNRAQWGESNSFNFKLVAESDSWDTLENAYEGLGNSSIPLASINENKEAIIDLAKTNFQATRNNQVNENKVVDIVQYHLTNIDSNSNILEVIVASNPSDKDLELAKALDSSWAVIVDNDSAGITKISGYDFSKNKAIVKSKSTMVFAKFK</sequence>
<evidence type="ECO:0000256" key="1">
    <source>
        <dbReference type="ARBA" id="ARBA00008061"/>
    </source>
</evidence>
<gene>
    <name evidence="3" type="ORF">CJF60_01360</name>
</gene>
<evidence type="ECO:0000313" key="4">
    <source>
        <dbReference type="Proteomes" id="UP000217033"/>
    </source>
</evidence>
<dbReference type="EMBL" id="NQMN01000001">
    <property type="protein sequence ID" value="PAF55320.1"/>
    <property type="molecule type" value="Genomic_DNA"/>
</dbReference>
<comment type="caution">
    <text evidence="3">The sequence shown here is derived from an EMBL/GenBank/DDBJ whole genome shotgun (WGS) entry which is preliminary data.</text>
</comment>
<keyword evidence="4" id="KW-1185">Reference proteome</keyword>
<organism evidence="3 4">
    <name type="scientific">Mycoplasmopsis agassizii</name>
    <dbReference type="NCBI Taxonomy" id="33922"/>
    <lineage>
        <taxon>Bacteria</taxon>
        <taxon>Bacillati</taxon>
        <taxon>Mycoplasmatota</taxon>
        <taxon>Mycoplasmoidales</taxon>
        <taxon>Metamycoplasmataceae</taxon>
        <taxon>Mycoplasmopsis</taxon>
    </lineage>
</organism>
<comment type="similarity">
    <text evidence="1">Belongs to the glycosyl hydrolase 13 family.</text>
</comment>
<accession>A0ABX4H602</accession>
<dbReference type="InterPro" id="IPR014756">
    <property type="entry name" value="Ig_E-set"/>
</dbReference>
<name>A0ABX4H602_9BACT</name>
<dbReference type="InterPro" id="IPR017853">
    <property type="entry name" value="GH"/>
</dbReference>
<dbReference type="Gene3D" id="2.60.40.1180">
    <property type="entry name" value="Golgi alpha-mannosidase II"/>
    <property type="match status" value="1"/>
</dbReference>